<evidence type="ECO:0000313" key="2">
    <source>
        <dbReference type="Proteomes" id="UP000002421"/>
    </source>
</evidence>
<protein>
    <submittedName>
        <fullName evidence="1">Uncharacterized protein</fullName>
    </submittedName>
</protein>
<dbReference type="RefSeq" id="YP_001957138.1">
    <property type="nucleotide sequence ID" value="NC_010821.1"/>
</dbReference>
<evidence type="ECO:0000313" key="1">
    <source>
        <dbReference type="EMBL" id="ABY63242.1"/>
    </source>
</evidence>
<name>B3FJS7_BP201</name>
<sequence length="298" mass="34091">MSKSKRHNTVSLSIHYKNANDRTAFENELNLVQDLSTLMTASAKLHNHAADPLVRPQAYVKDVDDYYGSITLQFPLKAKWYSEENDMRCYSHVGLYNLLKLISDVCSTHSVNFEEFRTHLDLGGMKAPWVLPVEGMGVILREGSRQMTLTGDVLPRAVRLGVAEYEVEQLIVVGEPRAVEDFSRAWGHVADKYRRVMQKYPTHQYHGRGPLMDVSTMKYSWGNHNWQNVGVFALVKRPEFEPTWVTLGEMHNSSVLKNIIDIGNHMLNTPLQFSNTEPSIRNNIFLSDHAYYSFESVV</sequence>
<keyword evidence="2" id="KW-1185">Reference proteome</keyword>
<dbReference type="KEGG" id="vg:6372645"/>
<accession>B3FJS7</accession>
<organismHost>
    <name type="scientific">Pseudomonas chlororaphis</name>
    <dbReference type="NCBI Taxonomy" id="587753"/>
</organismHost>
<proteinExistence type="predicted"/>
<reference evidence="1 2" key="1">
    <citation type="journal article" date="2008" name="Virology">
        <title>Characterization of Pseudomonas chlororaphis myovirus 201varphi2-1 via genomic sequencing, mass spectrometry, and electron microscopy.</title>
        <authorList>
            <person name="Thomas J.A."/>
            <person name="Rolando M.R."/>
            <person name="Carroll C.A."/>
            <person name="Shen P.S."/>
            <person name="Belnap D.M."/>
            <person name="Weintraub S.T."/>
            <person name="Serwer P."/>
            <person name="Hardies S.C."/>
        </authorList>
    </citation>
    <scope>NUCLEOTIDE SEQUENCE</scope>
</reference>
<organism evidence="1 2">
    <name type="scientific">Pseudomonas phage 201phi2-1</name>
    <name type="common">Pseudomonas chlororaphis phage 201phi2-1</name>
    <dbReference type="NCBI Taxonomy" id="198110"/>
    <lineage>
        <taxon>Viruses</taxon>
        <taxon>Duplodnaviria</taxon>
        <taxon>Heunggongvirae</taxon>
        <taxon>Uroviricota</taxon>
        <taxon>Caudoviricetes</taxon>
        <taxon>Chimalliviridae</taxon>
        <taxon>Serwervirus</taxon>
        <taxon>Serwervirus 201phi21</taxon>
    </lineage>
</organism>
<dbReference type="EMBL" id="EU197055">
    <property type="protein sequence ID" value="ABY63242.1"/>
    <property type="molecule type" value="Genomic_DNA"/>
</dbReference>
<gene>
    <name evidence="1" type="ORF">201phi2-1p418</name>
</gene>
<dbReference type="Proteomes" id="UP000002421">
    <property type="component" value="Segment"/>
</dbReference>